<dbReference type="GO" id="GO:0010038">
    <property type="term" value="P:response to metal ion"/>
    <property type="evidence" value="ECO:0007669"/>
    <property type="project" value="InterPro"/>
</dbReference>
<comment type="caution">
    <text evidence="2">The sequence shown here is derived from an EMBL/GenBank/DDBJ whole genome shotgun (WGS) entry which is preliminary data.</text>
</comment>
<dbReference type="PANTHER" id="PTHR23419">
    <property type="entry name" value="DIVALENT CATION TOLERANCE CUTA-RELATED"/>
    <property type="match status" value="1"/>
</dbReference>
<protein>
    <submittedName>
        <fullName evidence="2">Putative divalent cation tolerance protein</fullName>
    </submittedName>
</protein>
<comment type="similarity">
    <text evidence="1">Belongs to the CutA family.</text>
</comment>
<dbReference type="Pfam" id="PF03091">
    <property type="entry name" value="CutA1"/>
    <property type="match status" value="1"/>
</dbReference>
<dbReference type="InterPro" id="IPR004323">
    <property type="entry name" value="Ion_tolerance_CutA"/>
</dbReference>
<dbReference type="STRING" id="329046.A0A1Y2C199"/>
<dbReference type="InterPro" id="IPR011322">
    <property type="entry name" value="N-reg_PII-like_a/b"/>
</dbReference>
<dbReference type="AlphaFoldDB" id="A0A1Y2C199"/>
<dbReference type="InterPro" id="IPR015867">
    <property type="entry name" value="N-reg_PII/ATP_PRibTrfase_C"/>
</dbReference>
<gene>
    <name evidence="2" type="ORF">BCR33DRAFT_369328</name>
</gene>
<accession>A0A1Y2C199</accession>
<organism evidence="2 3">
    <name type="scientific">Rhizoclosmatium globosum</name>
    <dbReference type="NCBI Taxonomy" id="329046"/>
    <lineage>
        <taxon>Eukaryota</taxon>
        <taxon>Fungi</taxon>
        <taxon>Fungi incertae sedis</taxon>
        <taxon>Chytridiomycota</taxon>
        <taxon>Chytridiomycota incertae sedis</taxon>
        <taxon>Chytridiomycetes</taxon>
        <taxon>Chytridiales</taxon>
        <taxon>Chytriomycetaceae</taxon>
        <taxon>Rhizoclosmatium</taxon>
    </lineage>
</organism>
<dbReference type="Proteomes" id="UP000193642">
    <property type="component" value="Unassembled WGS sequence"/>
</dbReference>
<keyword evidence="3" id="KW-1185">Reference proteome</keyword>
<dbReference type="SUPFAM" id="SSF54913">
    <property type="entry name" value="GlnB-like"/>
    <property type="match status" value="1"/>
</dbReference>
<dbReference type="EMBL" id="MCGO01000036">
    <property type="protein sequence ID" value="ORY40085.1"/>
    <property type="molecule type" value="Genomic_DNA"/>
</dbReference>
<proteinExistence type="inferred from homology"/>
<dbReference type="Gene3D" id="3.30.70.120">
    <property type="match status" value="1"/>
</dbReference>
<dbReference type="OrthoDB" id="2017693at2759"/>
<dbReference type="PANTHER" id="PTHR23419:SF8">
    <property type="entry name" value="FI09726P"/>
    <property type="match status" value="1"/>
</dbReference>
<evidence type="ECO:0000313" key="3">
    <source>
        <dbReference type="Proteomes" id="UP000193642"/>
    </source>
</evidence>
<evidence type="ECO:0000256" key="1">
    <source>
        <dbReference type="ARBA" id="ARBA00010169"/>
    </source>
</evidence>
<dbReference type="GO" id="GO:0005507">
    <property type="term" value="F:copper ion binding"/>
    <property type="evidence" value="ECO:0007669"/>
    <property type="project" value="TreeGrafter"/>
</dbReference>
<sequence>MISVVYITTPSLQVAKELASSLLEARLIACANLVPQVVSMYRWEGKVNIDEEVLLMCKTQTSLFPSLQAHVLSKHPYKVPEIISVNVQDSLPAYRDWVVAETTK</sequence>
<name>A0A1Y2C199_9FUNG</name>
<reference evidence="2 3" key="1">
    <citation type="submission" date="2016-07" db="EMBL/GenBank/DDBJ databases">
        <title>Pervasive Adenine N6-methylation of Active Genes in Fungi.</title>
        <authorList>
            <consortium name="DOE Joint Genome Institute"/>
            <person name="Mondo S.J."/>
            <person name="Dannebaum R.O."/>
            <person name="Kuo R.C."/>
            <person name="Labutti K."/>
            <person name="Haridas S."/>
            <person name="Kuo A."/>
            <person name="Salamov A."/>
            <person name="Ahrendt S.R."/>
            <person name="Lipzen A."/>
            <person name="Sullivan W."/>
            <person name="Andreopoulos W.B."/>
            <person name="Clum A."/>
            <person name="Lindquist E."/>
            <person name="Daum C."/>
            <person name="Ramamoorthy G.K."/>
            <person name="Gryganskyi A."/>
            <person name="Culley D."/>
            <person name="Magnuson J.K."/>
            <person name="James T.Y."/>
            <person name="O'Malley M.A."/>
            <person name="Stajich J.E."/>
            <person name="Spatafora J.W."/>
            <person name="Visel A."/>
            <person name="Grigoriev I.V."/>
        </authorList>
    </citation>
    <scope>NUCLEOTIDE SEQUENCE [LARGE SCALE GENOMIC DNA]</scope>
    <source>
        <strain evidence="2 3">JEL800</strain>
    </source>
</reference>
<evidence type="ECO:0000313" key="2">
    <source>
        <dbReference type="EMBL" id="ORY40085.1"/>
    </source>
</evidence>